<accession>A0ABR0K039</accession>
<protein>
    <submittedName>
        <fullName evidence="3">Uncharacterized protein</fullName>
    </submittedName>
</protein>
<evidence type="ECO:0000256" key="1">
    <source>
        <dbReference type="SAM" id="Coils"/>
    </source>
</evidence>
<feature type="compositionally biased region" description="Low complexity" evidence="2">
    <location>
        <begin position="10"/>
        <end position="19"/>
    </location>
</feature>
<evidence type="ECO:0000313" key="3">
    <source>
        <dbReference type="EMBL" id="KAK5080788.1"/>
    </source>
</evidence>
<feature type="coiled-coil region" evidence="1">
    <location>
        <begin position="285"/>
        <end position="370"/>
    </location>
</feature>
<evidence type="ECO:0000256" key="2">
    <source>
        <dbReference type="SAM" id="MobiDB-lite"/>
    </source>
</evidence>
<dbReference type="Proteomes" id="UP001345013">
    <property type="component" value="Unassembled WGS sequence"/>
</dbReference>
<reference evidence="3 4" key="1">
    <citation type="submission" date="2023-08" db="EMBL/GenBank/DDBJ databases">
        <title>Black Yeasts Isolated from many extreme environments.</title>
        <authorList>
            <person name="Coleine C."/>
            <person name="Stajich J.E."/>
            <person name="Selbmann L."/>
        </authorList>
    </citation>
    <scope>NUCLEOTIDE SEQUENCE [LARGE SCALE GENOMIC DNA]</scope>
    <source>
        <strain evidence="3 4">CCFEE 5885</strain>
    </source>
</reference>
<dbReference type="EMBL" id="JAVRRG010000145">
    <property type="protein sequence ID" value="KAK5080788.1"/>
    <property type="molecule type" value="Genomic_DNA"/>
</dbReference>
<keyword evidence="1" id="KW-0175">Coiled coil</keyword>
<evidence type="ECO:0000313" key="4">
    <source>
        <dbReference type="Proteomes" id="UP001345013"/>
    </source>
</evidence>
<feature type="region of interest" description="Disordered" evidence="2">
    <location>
        <begin position="1"/>
        <end position="22"/>
    </location>
</feature>
<organism evidence="3 4">
    <name type="scientific">Lithohypha guttulata</name>
    <dbReference type="NCBI Taxonomy" id="1690604"/>
    <lineage>
        <taxon>Eukaryota</taxon>
        <taxon>Fungi</taxon>
        <taxon>Dikarya</taxon>
        <taxon>Ascomycota</taxon>
        <taxon>Pezizomycotina</taxon>
        <taxon>Eurotiomycetes</taxon>
        <taxon>Chaetothyriomycetidae</taxon>
        <taxon>Chaetothyriales</taxon>
        <taxon>Trichomeriaceae</taxon>
        <taxon>Lithohypha</taxon>
    </lineage>
</organism>
<comment type="caution">
    <text evidence="3">The sequence shown here is derived from an EMBL/GenBank/DDBJ whole genome shotgun (WGS) entry which is preliminary data.</text>
</comment>
<sequence length="381" mass="42083">MHPTYFPRFPLTTPDSTSPHPTPIHISPTKAAASARLQHDLTTLTTWLESLFEFHPQSTSPTSTPLPPHLLKWRDEVLSSTSASSYPYPGTLAPSNSTGNAILEALKTLKQLNLSADHLRTLLHEAELAHSSHLADLQAISQRQRDDNVHSRTLLDAVHAGLDVDGRQALASMSSSAETLGLQSQFQFQPSASASATAAAANSDGNGPDTEDLHSLFSRRVLEQAHRKLVVQEQRQELELLQRGMNGRMAQDAKNGLGTTMEGSSMNDEEAEHIRAQTAQFNRDTKQIKLKIMEYEDRAKSLERQLAGLRNSSTNMQEVLEARKRVEERKASVAALQQRVAAFHGLPPDLDASREEVRRAMNELETVKRKRGGLFEKIGNG</sequence>
<keyword evidence="4" id="KW-1185">Reference proteome</keyword>
<proteinExistence type="predicted"/>
<name>A0ABR0K039_9EURO</name>
<gene>
    <name evidence="3" type="ORF">LTR24_008411</name>
</gene>